<dbReference type="RefSeq" id="WP_014110406.1">
    <property type="nucleotide sequence ID" value="NC_016041.1"/>
</dbReference>
<dbReference type="KEGG" id="gni:GNIT_3441"/>
<dbReference type="GO" id="GO:0016020">
    <property type="term" value="C:membrane"/>
    <property type="evidence" value="ECO:0007669"/>
    <property type="project" value="InterPro"/>
</dbReference>
<gene>
    <name evidence="3" type="ordered locus">GNIT_3441</name>
</gene>
<dbReference type="STRING" id="1085623.GNIT_3441"/>
<keyword evidence="2" id="KW-1133">Transmembrane helix</keyword>
<dbReference type="PANTHER" id="PTHR35335:SF1">
    <property type="entry name" value="UPF0716 PROTEIN FXSA"/>
    <property type="match status" value="1"/>
</dbReference>
<keyword evidence="2" id="KW-0812">Transmembrane</keyword>
<dbReference type="Proteomes" id="UP000009282">
    <property type="component" value="Chromosome"/>
</dbReference>
<feature type="compositionally biased region" description="Basic and acidic residues" evidence="1">
    <location>
        <begin position="156"/>
        <end position="181"/>
    </location>
</feature>
<protein>
    <submittedName>
        <fullName evidence="3">FxsA protein</fullName>
    </submittedName>
</protein>
<evidence type="ECO:0000313" key="3">
    <source>
        <dbReference type="EMBL" id="AEP31535.1"/>
    </source>
</evidence>
<dbReference type="PANTHER" id="PTHR35335">
    <property type="entry name" value="UPF0716 PROTEIN FXSA"/>
    <property type="match status" value="1"/>
</dbReference>
<keyword evidence="2" id="KW-0472">Membrane</keyword>
<sequence>MFGRLFLLFAILPILEIMLLLNVSDNIGGWNTFAIVLITAFFGAYFVRREGANTLRDVQLKMAEGQLPGKELSEGLLLLVAGVLLVTPGFITDIVGLLFTIPFTRAPIAAALVKSFMKSGNVQGGFTFHQQGFNANTSSGFTQNNDDGSVFDAEYEDRTNASKTSEETPAIDSKDDRKSEEPESISSSNTQSKKDTAESDEEKNRPN</sequence>
<name>G4QNB6_GLANF</name>
<keyword evidence="4" id="KW-1185">Reference proteome</keyword>
<feature type="transmembrane region" description="Helical" evidence="2">
    <location>
        <begin position="29"/>
        <end position="47"/>
    </location>
</feature>
<proteinExistence type="predicted"/>
<feature type="region of interest" description="Disordered" evidence="1">
    <location>
        <begin position="155"/>
        <end position="207"/>
    </location>
</feature>
<feature type="compositionally biased region" description="Basic and acidic residues" evidence="1">
    <location>
        <begin position="192"/>
        <end position="207"/>
    </location>
</feature>
<dbReference type="OrthoDB" id="9792788at2"/>
<dbReference type="HOGENOM" id="CLU_085083_0_1_6"/>
<evidence type="ECO:0000256" key="2">
    <source>
        <dbReference type="SAM" id="Phobius"/>
    </source>
</evidence>
<dbReference type="EMBL" id="CP003060">
    <property type="protein sequence ID" value="AEP31535.1"/>
    <property type="molecule type" value="Genomic_DNA"/>
</dbReference>
<feature type="transmembrane region" description="Helical" evidence="2">
    <location>
        <begin position="5"/>
        <end position="23"/>
    </location>
</feature>
<evidence type="ECO:0000313" key="4">
    <source>
        <dbReference type="Proteomes" id="UP000009282"/>
    </source>
</evidence>
<feature type="transmembrane region" description="Helical" evidence="2">
    <location>
        <begin position="76"/>
        <end position="99"/>
    </location>
</feature>
<dbReference type="Pfam" id="PF04186">
    <property type="entry name" value="FxsA"/>
    <property type="match status" value="1"/>
</dbReference>
<reference evidence="3 4" key="1">
    <citation type="journal article" date="2011" name="J. Bacteriol.">
        <title>Complete genome sequence of seawater bacterium Glaciecola nitratireducens FR1064T.</title>
        <authorList>
            <person name="Bian F."/>
            <person name="Qin Q.L."/>
            <person name="Xie B.B."/>
            <person name="Shu Y.L."/>
            <person name="Zhang X.Y."/>
            <person name="Yu Y."/>
            <person name="Chen B."/>
            <person name="Chen X.L."/>
            <person name="Zhou B.C."/>
            <person name="Zhang Y.Z."/>
        </authorList>
    </citation>
    <scope>NUCLEOTIDE SEQUENCE [LARGE SCALE GENOMIC DNA]</scope>
    <source>
        <strain evidence="4">JCM 12485 / KCTC 12276 / FR1064</strain>
    </source>
</reference>
<evidence type="ECO:0000256" key="1">
    <source>
        <dbReference type="SAM" id="MobiDB-lite"/>
    </source>
</evidence>
<dbReference type="AlphaFoldDB" id="G4QNB6"/>
<organism evidence="3 4">
    <name type="scientific">Glaciecola nitratireducens (strain JCM 12485 / KCTC 12276 / FR1064)</name>
    <dbReference type="NCBI Taxonomy" id="1085623"/>
    <lineage>
        <taxon>Bacteria</taxon>
        <taxon>Pseudomonadati</taxon>
        <taxon>Pseudomonadota</taxon>
        <taxon>Gammaproteobacteria</taxon>
        <taxon>Alteromonadales</taxon>
        <taxon>Alteromonadaceae</taxon>
        <taxon>Brumicola</taxon>
    </lineage>
</organism>
<accession>G4QNB6</accession>
<dbReference type="NCBIfam" id="NF008528">
    <property type="entry name" value="PRK11463.1-2"/>
    <property type="match status" value="1"/>
</dbReference>
<dbReference type="InterPro" id="IPR007313">
    <property type="entry name" value="FxsA"/>
</dbReference>
<dbReference type="eggNOG" id="COG3030">
    <property type="taxonomic scope" value="Bacteria"/>
</dbReference>